<feature type="signal peptide" evidence="8">
    <location>
        <begin position="1"/>
        <end position="20"/>
    </location>
</feature>
<dbReference type="Gene3D" id="2.30.30.60">
    <property type="match status" value="1"/>
</dbReference>
<gene>
    <name evidence="11" type="ordered locus">Ctha_1505</name>
</gene>
<protein>
    <submittedName>
        <fullName evidence="11">MscS Mechanosensitive ion channel</fullName>
    </submittedName>
</protein>
<dbReference type="GO" id="GO:0008381">
    <property type="term" value="F:mechanosensitive monoatomic ion channel activity"/>
    <property type="evidence" value="ECO:0007669"/>
    <property type="project" value="InterPro"/>
</dbReference>
<organism evidence="11 12">
    <name type="scientific">Chloroherpeton thalassium (strain ATCC 35110 / GB-78)</name>
    <dbReference type="NCBI Taxonomy" id="517418"/>
    <lineage>
        <taxon>Bacteria</taxon>
        <taxon>Pseudomonadati</taxon>
        <taxon>Chlorobiota</taxon>
        <taxon>Chlorobiia</taxon>
        <taxon>Chlorobiales</taxon>
        <taxon>Chloroherpetonaceae</taxon>
        <taxon>Chloroherpeton</taxon>
    </lineage>
</organism>
<evidence type="ECO:0000259" key="10">
    <source>
        <dbReference type="Pfam" id="PF21082"/>
    </source>
</evidence>
<evidence type="ECO:0000313" key="11">
    <source>
        <dbReference type="EMBL" id="ACF13964.1"/>
    </source>
</evidence>
<dbReference type="SUPFAM" id="SSF82689">
    <property type="entry name" value="Mechanosensitive channel protein MscS (YggB), C-terminal domain"/>
    <property type="match status" value="1"/>
</dbReference>
<comment type="subcellular location">
    <subcellularLocation>
        <location evidence="1">Cell membrane</location>
        <topology evidence="1">Multi-pass membrane protein</topology>
    </subcellularLocation>
</comment>
<keyword evidence="12" id="KW-1185">Reference proteome</keyword>
<keyword evidence="3" id="KW-1003">Cell membrane</keyword>
<dbReference type="Proteomes" id="UP000001208">
    <property type="component" value="Chromosome"/>
</dbReference>
<dbReference type="Pfam" id="PF00924">
    <property type="entry name" value="MS_channel_2nd"/>
    <property type="match status" value="1"/>
</dbReference>
<evidence type="ECO:0000256" key="7">
    <source>
        <dbReference type="SAM" id="Phobius"/>
    </source>
</evidence>
<feature type="transmembrane region" description="Helical" evidence="7">
    <location>
        <begin position="213"/>
        <end position="234"/>
    </location>
</feature>
<dbReference type="PANTHER" id="PTHR30221">
    <property type="entry name" value="SMALL-CONDUCTANCE MECHANOSENSITIVE CHANNEL"/>
    <property type="match status" value="1"/>
</dbReference>
<accession>B3QS19</accession>
<dbReference type="RefSeq" id="WP_012500048.1">
    <property type="nucleotide sequence ID" value="NC_011026.1"/>
</dbReference>
<evidence type="ECO:0000256" key="8">
    <source>
        <dbReference type="SAM" id="SignalP"/>
    </source>
</evidence>
<feature type="transmembrane region" description="Helical" evidence="7">
    <location>
        <begin position="285"/>
        <end position="305"/>
    </location>
</feature>
<proteinExistence type="inferred from homology"/>
<evidence type="ECO:0000256" key="1">
    <source>
        <dbReference type="ARBA" id="ARBA00004651"/>
    </source>
</evidence>
<evidence type="ECO:0000256" key="2">
    <source>
        <dbReference type="ARBA" id="ARBA00008017"/>
    </source>
</evidence>
<dbReference type="InterPro" id="IPR023408">
    <property type="entry name" value="MscS_beta-dom_sf"/>
</dbReference>
<dbReference type="InterPro" id="IPR006685">
    <property type="entry name" value="MscS_channel_2nd"/>
</dbReference>
<dbReference type="InterPro" id="IPR045275">
    <property type="entry name" value="MscS_archaea/bacteria_type"/>
</dbReference>
<dbReference type="GO" id="GO:0005886">
    <property type="term" value="C:plasma membrane"/>
    <property type="evidence" value="ECO:0007669"/>
    <property type="project" value="UniProtKB-SubCell"/>
</dbReference>
<evidence type="ECO:0000256" key="4">
    <source>
        <dbReference type="ARBA" id="ARBA00022692"/>
    </source>
</evidence>
<comment type="similarity">
    <text evidence="2">Belongs to the MscS (TC 1.A.23) family.</text>
</comment>
<feature type="chain" id="PRO_5002797623" evidence="8">
    <location>
        <begin position="21"/>
        <end position="622"/>
    </location>
</feature>
<name>B3QS19_CHLT3</name>
<keyword evidence="5 7" id="KW-1133">Transmembrane helix</keyword>
<dbReference type="Gene3D" id="3.30.70.100">
    <property type="match status" value="1"/>
</dbReference>
<dbReference type="PANTHER" id="PTHR30221:SF18">
    <property type="entry name" value="SLL0590 PROTEIN"/>
    <property type="match status" value="1"/>
</dbReference>
<dbReference type="STRING" id="517418.Ctha_1505"/>
<dbReference type="EMBL" id="CP001100">
    <property type="protein sequence ID" value="ACF13964.1"/>
    <property type="molecule type" value="Genomic_DNA"/>
</dbReference>
<evidence type="ECO:0000259" key="9">
    <source>
        <dbReference type="Pfam" id="PF00924"/>
    </source>
</evidence>
<keyword evidence="4 7" id="KW-0812">Transmembrane</keyword>
<dbReference type="SUPFAM" id="SSF50182">
    <property type="entry name" value="Sm-like ribonucleoproteins"/>
    <property type="match status" value="1"/>
</dbReference>
<dbReference type="HOGENOM" id="CLU_032048_1_0_10"/>
<dbReference type="eggNOG" id="COG3264">
    <property type="taxonomic scope" value="Bacteria"/>
</dbReference>
<evidence type="ECO:0000256" key="3">
    <source>
        <dbReference type="ARBA" id="ARBA00022475"/>
    </source>
</evidence>
<sequence>MKRYFFLILCAIFLLPKAHAQNIHPIGKNTEAITGSDSTRLLALDSLPQPDSLAILLADSLRQADSLAKLSENAEKEQDTTVVFITSSAAEDSLALQALSDTTSKTIPKGTPVDVKGKRLFTLYTSLGDFPPEERAARVVRLVEKLIDSEQPIDSIKVINGTKLTTIRIGDQVIVSFTDGDAEYQNLSRLEYAEEKAIELKDFIASYREESDFYQVLLKLGLAVLTLVALSFIWKYINNFFHFITHQISEIKDRFIPSIRIKNIEIISSDKLAESLIYLNRFLSILIKISLVYAYLTFLFSLFIWTRDLSQKLIDFAITPFREVFGSLVSYVPNLLTIGIIIFCFHYIIKFSNLIFGNIAKGELKISGFYQEWADPTRKIVNFFIVLFAIILIYPYSPIANSQAAQGISIFLGILFSLGSSSAISNMIASLLLNYTRTFKIGDRIKVDNIIGDIVEKTLLVTKIRTIKNEEVSLPNSTVMGANIINYSEAVRRGSALILYAEVTLGYDVPWRKVHELLIEAAKKTERVLNEPAPYVLQLGLGDYYPTYQINVHTKDPKRSTSTLSALYANIQDAFNEAGIEILSPAYQVHRLDNNSTLPAKYLPESYSPPPIKIKLDKDAQG</sequence>
<reference evidence="11 12" key="1">
    <citation type="submission" date="2008-06" db="EMBL/GenBank/DDBJ databases">
        <title>Complete sequence of Chloroherpeton thalassium ATCC 35110.</title>
        <authorList>
            <consortium name="US DOE Joint Genome Institute"/>
            <person name="Lucas S."/>
            <person name="Copeland A."/>
            <person name="Lapidus A."/>
            <person name="Glavina del Rio T."/>
            <person name="Dalin E."/>
            <person name="Tice H."/>
            <person name="Bruce D."/>
            <person name="Goodwin L."/>
            <person name="Pitluck S."/>
            <person name="Schmutz J."/>
            <person name="Larimer F."/>
            <person name="Land M."/>
            <person name="Hauser L."/>
            <person name="Kyrpides N."/>
            <person name="Mikhailova N."/>
            <person name="Liu Z."/>
            <person name="Li T."/>
            <person name="Zhao F."/>
            <person name="Overmann J."/>
            <person name="Bryant D.A."/>
            <person name="Richardson P."/>
        </authorList>
    </citation>
    <scope>NUCLEOTIDE SEQUENCE [LARGE SCALE GENOMIC DNA]</scope>
    <source>
        <strain evidence="12">ATCC 35110 / GB-78</strain>
    </source>
</reference>
<keyword evidence="8" id="KW-0732">Signal</keyword>
<feature type="transmembrane region" description="Helical" evidence="7">
    <location>
        <begin position="325"/>
        <end position="349"/>
    </location>
</feature>
<evidence type="ECO:0000256" key="6">
    <source>
        <dbReference type="ARBA" id="ARBA00023136"/>
    </source>
</evidence>
<evidence type="ECO:0000256" key="5">
    <source>
        <dbReference type="ARBA" id="ARBA00022989"/>
    </source>
</evidence>
<evidence type="ECO:0000313" key="12">
    <source>
        <dbReference type="Proteomes" id="UP000001208"/>
    </source>
</evidence>
<feature type="domain" description="Mechanosensitive ion channel MscS C-terminal" evidence="10">
    <location>
        <begin position="503"/>
        <end position="582"/>
    </location>
</feature>
<dbReference type="Pfam" id="PF21082">
    <property type="entry name" value="MS_channel_3rd"/>
    <property type="match status" value="1"/>
</dbReference>
<dbReference type="InterPro" id="IPR049278">
    <property type="entry name" value="MS_channel_C"/>
</dbReference>
<feature type="domain" description="Mechanosensitive ion channel MscS" evidence="9">
    <location>
        <begin position="423"/>
        <end position="488"/>
    </location>
</feature>
<dbReference type="InterPro" id="IPR011066">
    <property type="entry name" value="MscS_channel_C_sf"/>
</dbReference>
<dbReference type="OrthoDB" id="9809206at2"/>
<dbReference type="InterPro" id="IPR010920">
    <property type="entry name" value="LSM_dom_sf"/>
</dbReference>
<dbReference type="KEGG" id="cts:Ctha_1505"/>
<feature type="transmembrane region" description="Helical" evidence="7">
    <location>
        <begin position="380"/>
        <end position="396"/>
    </location>
</feature>
<feature type="transmembrane region" description="Helical" evidence="7">
    <location>
        <begin position="408"/>
        <end position="435"/>
    </location>
</feature>
<keyword evidence="6 7" id="KW-0472">Membrane</keyword>
<dbReference type="AlphaFoldDB" id="B3QS19"/>